<dbReference type="EMBL" id="LRBV02000009">
    <property type="status" value="NOT_ANNOTATED_CDS"/>
    <property type="molecule type" value="Genomic_DNA"/>
</dbReference>
<dbReference type="Gramene" id="QL09p046424:mrna">
    <property type="protein sequence ID" value="QL09p046424:mrna:CDS:1"/>
    <property type="gene ID" value="QL09p046424"/>
</dbReference>
<dbReference type="EnsemblPlants" id="QL09p046424:mrna">
    <property type="protein sequence ID" value="QL09p046424:mrna:CDS:1"/>
    <property type="gene ID" value="QL09p046424"/>
</dbReference>
<reference evidence="3 4" key="1">
    <citation type="journal article" date="2016" name="G3 (Bethesda)">
        <title>First Draft Assembly and Annotation of the Genome of a California Endemic Oak Quercus lobata Nee (Fagaceae).</title>
        <authorList>
            <person name="Sork V.L."/>
            <person name="Fitz-Gibbon S.T."/>
            <person name="Puiu D."/>
            <person name="Crepeau M."/>
            <person name="Gugger P.F."/>
            <person name="Sherman R."/>
            <person name="Stevens K."/>
            <person name="Langley C.H."/>
            <person name="Pellegrini M."/>
            <person name="Salzberg S.L."/>
        </authorList>
    </citation>
    <scope>NUCLEOTIDE SEQUENCE [LARGE SCALE GENOMIC DNA]</scope>
    <source>
        <strain evidence="3 4">cv. SW786</strain>
    </source>
</reference>
<dbReference type="PANTHER" id="PTHR13620:SF80">
    <property type="entry name" value="3'-5' EXONUCLEASE DOMAIN-CONTAINING PROTEIN"/>
    <property type="match status" value="1"/>
</dbReference>
<dbReference type="InParanoid" id="A0A7N2MJU6"/>
<dbReference type="GO" id="GO:0005634">
    <property type="term" value="C:nucleus"/>
    <property type="evidence" value="ECO:0007669"/>
    <property type="project" value="TreeGrafter"/>
</dbReference>
<dbReference type="GO" id="GO:0008408">
    <property type="term" value="F:3'-5' exonuclease activity"/>
    <property type="evidence" value="ECO:0007669"/>
    <property type="project" value="TreeGrafter"/>
</dbReference>
<gene>
    <name evidence="3" type="primary">LOC115961863</name>
</gene>
<dbReference type="InterPro" id="IPR051132">
    <property type="entry name" value="3-5_Exonuclease_domain"/>
</dbReference>
<reference evidence="3" key="2">
    <citation type="submission" date="2021-01" db="UniProtKB">
        <authorList>
            <consortium name="EnsemblPlants"/>
        </authorList>
    </citation>
    <scope>IDENTIFICATION</scope>
</reference>
<keyword evidence="4" id="KW-1185">Reference proteome</keyword>
<evidence type="ECO:0000256" key="2">
    <source>
        <dbReference type="ARBA" id="ARBA00022801"/>
    </source>
</evidence>
<dbReference type="KEGG" id="qlo:115961863"/>
<dbReference type="SUPFAM" id="SSF53098">
    <property type="entry name" value="Ribonuclease H-like"/>
    <property type="match status" value="1"/>
</dbReference>
<dbReference type="GeneID" id="115961863"/>
<protein>
    <recommendedName>
        <fullName evidence="5">3'-5' exonuclease domain-containing protein</fullName>
    </recommendedName>
</protein>
<proteinExistence type="predicted"/>
<organism evidence="3 4">
    <name type="scientific">Quercus lobata</name>
    <name type="common">Valley oak</name>
    <dbReference type="NCBI Taxonomy" id="97700"/>
    <lineage>
        <taxon>Eukaryota</taxon>
        <taxon>Viridiplantae</taxon>
        <taxon>Streptophyta</taxon>
        <taxon>Embryophyta</taxon>
        <taxon>Tracheophyta</taxon>
        <taxon>Spermatophyta</taxon>
        <taxon>Magnoliopsida</taxon>
        <taxon>eudicotyledons</taxon>
        <taxon>Gunneridae</taxon>
        <taxon>Pentapetalae</taxon>
        <taxon>rosids</taxon>
        <taxon>fabids</taxon>
        <taxon>Fagales</taxon>
        <taxon>Fagaceae</taxon>
        <taxon>Quercus</taxon>
    </lineage>
</organism>
<dbReference type="Proteomes" id="UP000594261">
    <property type="component" value="Chromosome 9"/>
</dbReference>
<evidence type="ECO:0000313" key="3">
    <source>
        <dbReference type="EnsemblPlants" id="QL09p046424:mrna:CDS:1"/>
    </source>
</evidence>
<dbReference type="GO" id="GO:0003676">
    <property type="term" value="F:nucleic acid binding"/>
    <property type="evidence" value="ECO:0007669"/>
    <property type="project" value="InterPro"/>
</dbReference>
<dbReference type="OrthoDB" id="1651883at2759"/>
<dbReference type="Gene3D" id="3.30.420.10">
    <property type="entry name" value="Ribonuclease H-like superfamily/Ribonuclease H"/>
    <property type="match status" value="1"/>
</dbReference>
<dbReference type="RefSeq" id="XP_030936630.1">
    <property type="nucleotide sequence ID" value="XM_031080770.1"/>
</dbReference>
<evidence type="ECO:0008006" key="5">
    <source>
        <dbReference type="Google" id="ProtNLM"/>
    </source>
</evidence>
<dbReference type="AlphaFoldDB" id="A0A7N2MJU6"/>
<sequence>MAKKKAPMEISVKMDKKIWHTYVVNIGEEFMINTTWVVQDEEHLSFCIGEIREIYGKKTNLVVGLCADTSHRYGGGLYNYTGKAKDDPIQLLQLCVGSHCILYNLDDVNYSRRGFMTNIKHKVLKGFLYDKHTTVVGVGIKEVAEKLERETGVIIKNPVELRKLAEAEKSLKGNNVSGSKLADLAKLVLGEPMHFVKPKKTTWWSDEDDASGDPLLSKDLILYATVEALLAYEIGSKLLRCSYR</sequence>
<keyword evidence="2" id="KW-0378">Hydrolase</keyword>
<dbReference type="PANTHER" id="PTHR13620">
    <property type="entry name" value="3-5 EXONUCLEASE"/>
    <property type="match status" value="1"/>
</dbReference>
<dbReference type="OMA" id="HEDNAEL"/>
<keyword evidence="1" id="KW-0540">Nuclease</keyword>
<dbReference type="InterPro" id="IPR036397">
    <property type="entry name" value="RNaseH_sf"/>
</dbReference>
<evidence type="ECO:0000256" key="1">
    <source>
        <dbReference type="ARBA" id="ARBA00022722"/>
    </source>
</evidence>
<accession>A0A7N2MJU6</accession>
<name>A0A7N2MJU6_QUELO</name>
<evidence type="ECO:0000313" key="4">
    <source>
        <dbReference type="Proteomes" id="UP000594261"/>
    </source>
</evidence>
<dbReference type="GO" id="GO:0005737">
    <property type="term" value="C:cytoplasm"/>
    <property type="evidence" value="ECO:0007669"/>
    <property type="project" value="TreeGrafter"/>
</dbReference>
<dbReference type="InterPro" id="IPR012337">
    <property type="entry name" value="RNaseH-like_sf"/>
</dbReference>